<evidence type="ECO:0008006" key="3">
    <source>
        <dbReference type="Google" id="ProtNLM"/>
    </source>
</evidence>
<evidence type="ECO:0000313" key="2">
    <source>
        <dbReference type="Proteomes" id="UP001296776"/>
    </source>
</evidence>
<protein>
    <recommendedName>
        <fullName evidence="3">Phage protein D</fullName>
    </recommendedName>
</protein>
<dbReference type="Pfam" id="PF05954">
    <property type="entry name" value="Phage_GPD"/>
    <property type="match status" value="1"/>
</dbReference>
<sequence length="362" mass="39910">MPDLGVTPLFYPARPTLSVDGRDLPELREAVLSLMVEETTDGLYRCEASFGNWGTRRGSVDFLYFDRELFDFGKDFSIRMGPGRTAKTIFAGRITALEGRFPAKRPPEITILAEDRLQALRMTRRSRSFEDVDDQEVIETIAADHGLGTELDIEGPRYAVLAQVNQSDLAFLRERARAIDAELWIAEGRLHVQARARRQIDEIELTYGRGLRELQVRADLAGQRSCWSVAGWDPSAKEAIEETADAQSIQSELEGGESAAGLLGSALSEHGERSVHQAPLTSAEAQALAGAEFRRMARRFVRGQAMAEGDARLRVGSRVRLGGLGALFDGVYSVTEVRHSFDGQNGFRTHFEVERPGLGGGA</sequence>
<reference evidence="1" key="1">
    <citation type="submission" date="2017-08" db="EMBL/GenBank/DDBJ databases">
        <authorList>
            <person name="Imhoff J.F."/>
            <person name="Rahn T."/>
            <person name="Kuenzel S."/>
            <person name="Neulinger S.C."/>
        </authorList>
    </citation>
    <scope>NUCLEOTIDE SEQUENCE</scope>
    <source>
        <strain evidence="1">DSM 11080</strain>
    </source>
</reference>
<name>A0AAJ0X9D7_9GAMM</name>
<reference evidence="1" key="2">
    <citation type="journal article" date="2020" name="Microorganisms">
        <title>Osmotic Adaptation and Compatible Solute Biosynthesis of Phototrophic Bacteria as Revealed from Genome Analyses.</title>
        <authorList>
            <person name="Imhoff J.F."/>
            <person name="Rahn T."/>
            <person name="Kunzel S."/>
            <person name="Keller A."/>
            <person name="Neulinger S.C."/>
        </authorList>
    </citation>
    <scope>NUCLEOTIDE SEQUENCE</scope>
    <source>
        <strain evidence="1">DSM 11080</strain>
    </source>
</reference>
<evidence type="ECO:0000313" key="1">
    <source>
        <dbReference type="EMBL" id="MBK1704706.1"/>
    </source>
</evidence>
<dbReference type="AlphaFoldDB" id="A0AAJ0X9D7"/>
<dbReference type="EMBL" id="NRSJ01000013">
    <property type="protein sequence ID" value="MBK1704706.1"/>
    <property type="molecule type" value="Genomic_DNA"/>
</dbReference>
<dbReference type="Proteomes" id="UP001296776">
    <property type="component" value="Unassembled WGS sequence"/>
</dbReference>
<gene>
    <name evidence="1" type="ORF">CKO40_09190</name>
</gene>
<accession>A0AAJ0X9D7</accession>
<dbReference type="SUPFAM" id="SSF69279">
    <property type="entry name" value="Phage tail proteins"/>
    <property type="match status" value="1"/>
</dbReference>
<organism evidence="1 2">
    <name type="scientific">Halochromatium glycolicum</name>
    <dbReference type="NCBI Taxonomy" id="85075"/>
    <lineage>
        <taxon>Bacteria</taxon>
        <taxon>Pseudomonadati</taxon>
        <taxon>Pseudomonadota</taxon>
        <taxon>Gammaproteobacteria</taxon>
        <taxon>Chromatiales</taxon>
        <taxon>Chromatiaceae</taxon>
        <taxon>Halochromatium</taxon>
    </lineage>
</organism>
<proteinExistence type="predicted"/>
<keyword evidence="2" id="KW-1185">Reference proteome</keyword>
<dbReference type="RefSeq" id="WP_200345914.1">
    <property type="nucleotide sequence ID" value="NZ_NRSJ01000013.1"/>
</dbReference>
<comment type="caution">
    <text evidence="1">The sequence shown here is derived from an EMBL/GenBank/DDBJ whole genome shotgun (WGS) entry which is preliminary data.</text>
</comment>